<evidence type="ECO:0000256" key="4">
    <source>
        <dbReference type="HAMAP-Rule" id="MF_00636"/>
    </source>
</evidence>
<organism evidence="8 9">
    <name type="scientific">Candidatus Hydrogenisulfobacillus filiaventi</name>
    <dbReference type="NCBI Taxonomy" id="2707344"/>
    <lineage>
        <taxon>Bacteria</taxon>
        <taxon>Bacillati</taxon>
        <taxon>Bacillota</taxon>
        <taxon>Clostridia</taxon>
        <taxon>Eubacteriales</taxon>
        <taxon>Clostridiales Family XVII. Incertae Sedis</taxon>
        <taxon>Candidatus Hydrogenisulfobacillus</taxon>
    </lineage>
</organism>
<dbReference type="Pfam" id="PF22740">
    <property type="entry name" value="PapZ_C"/>
    <property type="match status" value="1"/>
</dbReference>
<proteinExistence type="inferred from homology"/>
<dbReference type="SUPFAM" id="SSF52540">
    <property type="entry name" value="P-loop containing nucleoside triphosphate hydrolases"/>
    <property type="match status" value="1"/>
</dbReference>
<feature type="domain" description="RapZ-like N-terminal" evidence="6">
    <location>
        <begin position="4"/>
        <end position="156"/>
    </location>
</feature>
<keyword evidence="2 4" id="KW-0067">ATP-binding</keyword>
<feature type="binding site" evidence="4">
    <location>
        <begin position="10"/>
        <end position="17"/>
    </location>
    <ligand>
        <name>ATP</name>
        <dbReference type="ChEBI" id="CHEBI:30616"/>
    </ligand>
</feature>
<evidence type="ECO:0000259" key="7">
    <source>
        <dbReference type="Pfam" id="PF22740"/>
    </source>
</evidence>
<dbReference type="AlphaFoldDB" id="A0A6F8ZHI8"/>
<dbReference type="InterPro" id="IPR053930">
    <property type="entry name" value="RapZ-like_N"/>
</dbReference>
<dbReference type="GO" id="GO:0005524">
    <property type="term" value="F:ATP binding"/>
    <property type="evidence" value="ECO:0007669"/>
    <property type="project" value="UniProtKB-UniRule"/>
</dbReference>
<dbReference type="KEGG" id="hfv:R50_1846"/>
<feature type="coiled-coil region" evidence="5">
    <location>
        <begin position="86"/>
        <end position="132"/>
    </location>
</feature>
<name>A0A6F8ZHI8_9FIRM</name>
<evidence type="ECO:0000256" key="1">
    <source>
        <dbReference type="ARBA" id="ARBA00022741"/>
    </source>
</evidence>
<dbReference type="InterPro" id="IPR027417">
    <property type="entry name" value="P-loop_NTPase"/>
</dbReference>
<accession>A0A6F8ZHI8</accession>
<dbReference type="Gene3D" id="3.40.50.300">
    <property type="entry name" value="P-loop containing nucleotide triphosphate hydrolases"/>
    <property type="match status" value="1"/>
</dbReference>
<evidence type="ECO:0000259" key="6">
    <source>
        <dbReference type="Pfam" id="PF03668"/>
    </source>
</evidence>
<feature type="domain" description="RapZ C-terminal" evidence="7">
    <location>
        <begin position="167"/>
        <end position="285"/>
    </location>
</feature>
<dbReference type="PANTHER" id="PTHR30448">
    <property type="entry name" value="RNASE ADAPTER PROTEIN RAPZ"/>
    <property type="match status" value="1"/>
</dbReference>
<keyword evidence="5" id="KW-0175">Coiled coil</keyword>
<evidence type="ECO:0000313" key="9">
    <source>
        <dbReference type="Proteomes" id="UP000503399"/>
    </source>
</evidence>
<gene>
    <name evidence="8" type="primary">yvcJ</name>
    <name evidence="8" type="ORF">R50_1846</name>
</gene>
<feature type="binding site" evidence="4">
    <location>
        <begin position="60"/>
        <end position="63"/>
    </location>
    <ligand>
        <name>GTP</name>
        <dbReference type="ChEBI" id="CHEBI:37565"/>
    </ligand>
</feature>
<sequence length="291" mass="32432">MTARLVIITGLSGAGRTEALRAFEDMGYFSVDNLPPGLLPKFAELVHKSPEIKGAALVMDIRGGVFFGELRSALKGVAARGVPYVLVFLEAEEETLIRRYKQTRRRHPWEGEERLLSAIRRERRALAELRGEADVIIDTTTLSVAEFRRRLMARFALGEGDSPPAFRVHLVSFGFKYGLPKDADLVFDVRFLPNPFYLPQLRPLTGNDPPVRDYVLGNPLGRDTLERLGRLLEFLLPHYQREGKPQVTVAVGCTGGQHRSVVFANALAERVAAGGMAVSVDHRDLDRAEEE</sequence>
<evidence type="ECO:0000256" key="3">
    <source>
        <dbReference type="ARBA" id="ARBA00023134"/>
    </source>
</evidence>
<protein>
    <submittedName>
        <fullName evidence="8">GTPase possibly involved in regulator sRNA degradation</fullName>
    </submittedName>
</protein>
<evidence type="ECO:0000256" key="5">
    <source>
        <dbReference type="SAM" id="Coils"/>
    </source>
</evidence>
<keyword evidence="3 4" id="KW-0342">GTP-binding</keyword>
<reference evidence="8 9" key="1">
    <citation type="submission" date="2020-02" db="EMBL/GenBank/DDBJ databases">
        <authorList>
            <person name="Hogendoorn C."/>
        </authorList>
    </citation>
    <scope>NUCLEOTIDE SEQUENCE [LARGE SCALE GENOMIC DNA]</scope>
    <source>
        <strain evidence="8">R501</strain>
    </source>
</reference>
<dbReference type="GO" id="GO:0005525">
    <property type="term" value="F:GTP binding"/>
    <property type="evidence" value="ECO:0007669"/>
    <property type="project" value="UniProtKB-UniRule"/>
</dbReference>
<dbReference type="InterPro" id="IPR005337">
    <property type="entry name" value="RapZ-like"/>
</dbReference>
<dbReference type="Pfam" id="PF03668">
    <property type="entry name" value="RapZ-like_N"/>
    <property type="match status" value="1"/>
</dbReference>
<dbReference type="InterPro" id="IPR053931">
    <property type="entry name" value="RapZ_C"/>
</dbReference>
<keyword evidence="9" id="KW-1185">Reference proteome</keyword>
<dbReference type="PIRSF" id="PIRSF005052">
    <property type="entry name" value="P-loopkin"/>
    <property type="match status" value="1"/>
</dbReference>
<evidence type="ECO:0000313" key="8">
    <source>
        <dbReference type="EMBL" id="CAB1129347.1"/>
    </source>
</evidence>
<keyword evidence="1 4" id="KW-0547">Nucleotide-binding</keyword>
<evidence type="ECO:0000256" key="2">
    <source>
        <dbReference type="ARBA" id="ARBA00022840"/>
    </source>
</evidence>
<dbReference type="EMBL" id="LR778114">
    <property type="protein sequence ID" value="CAB1129347.1"/>
    <property type="molecule type" value="Genomic_DNA"/>
</dbReference>
<dbReference type="HAMAP" id="MF_00636">
    <property type="entry name" value="RapZ_like"/>
    <property type="match status" value="1"/>
</dbReference>
<dbReference type="NCBIfam" id="NF003828">
    <property type="entry name" value="PRK05416.1"/>
    <property type="match status" value="1"/>
</dbReference>
<dbReference type="Proteomes" id="UP000503399">
    <property type="component" value="Chromosome"/>
</dbReference>
<dbReference type="PANTHER" id="PTHR30448:SF0">
    <property type="entry name" value="RNASE ADAPTER PROTEIN RAPZ"/>
    <property type="match status" value="1"/>
</dbReference>